<dbReference type="InterPro" id="IPR016181">
    <property type="entry name" value="Acyl_CoA_acyltransferase"/>
</dbReference>
<dbReference type="GO" id="GO:0016747">
    <property type="term" value="F:acyltransferase activity, transferring groups other than amino-acyl groups"/>
    <property type="evidence" value="ECO:0007669"/>
    <property type="project" value="InterPro"/>
</dbReference>
<sequence length="292" mass="32472">MDSHLEFLFEGLIGKNTYYPAQLGQPVRVEHTANHAVIDSGHETDTFNLVISKRLGEEGPALAERICGEFNARRLPAAWWTCDELREAPLLEALERHGFVEDEADVGMLADLRELPVLNPPAGLEIKLVERPEEMEAFGRIIASLFEPPDVYVLPFYEKVARLGRLAERPLKLFLGFVDGRPVATSSIYLEGEGAHIFDISTLAEHRNRGYGSAITLFSLSFARSLGAKRGALQASPDGVGIYRRMGFREVCMFRIYSNKRVLREGRSPALTIPPCGFRALPVSGTEEPETC</sequence>
<comment type="caution">
    <text evidence="2">The sequence shown here is derived from an EMBL/GenBank/DDBJ whole genome shotgun (WGS) entry which is preliminary data.</text>
</comment>
<proteinExistence type="predicted"/>
<dbReference type="OrthoDB" id="977571at2"/>
<evidence type="ECO:0000313" key="2">
    <source>
        <dbReference type="EMBL" id="EPX56236.1"/>
    </source>
</evidence>
<evidence type="ECO:0000259" key="1">
    <source>
        <dbReference type="PROSITE" id="PS51186"/>
    </source>
</evidence>
<evidence type="ECO:0000313" key="3">
    <source>
        <dbReference type="Proteomes" id="UP000011682"/>
    </source>
</evidence>
<dbReference type="CDD" id="cd04301">
    <property type="entry name" value="NAT_SF"/>
    <property type="match status" value="1"/>
</dbReference>
<dbReference type="Gene3D" id="3.40.630.30">
    <property type="match status" value="1"/>
</dbReference>
<name>S9NZE9_CYSF2</name>
<gene>
    <name evidence="2" type="ORF">D187_007578</name>
</gene>
<dbReference type="Proteomes" id="UP000011682">
    <property type="component" value="Unassembled WGS sequence"/>
</dbReference>
<reference evidence="2" key="1">
    <citation type="submission" date="2013-05" db="EMBL/GenBank/DDBJ databases">
        <title>Genome assembly of Cystobacter fuscus DSM 2262.</title>
        <authorList>
            <person name="Sharma G."/>
            <person name="Khatri I."/>
            <person name="Kaur C."/>
            <person name="Mayilraj S."/>
            <person name="Subramanian S."/>
        </authorList>
    </citation>
    <scope>NUCLEOTIDE SEQUENCE [LARGE SCALE GENOMIC DNA]</scope>
    <source>
        <strain evidence="2">DSM 2262</strain>
    </source>
</reference>
<organism evidence="2 3">
    <name type="scientific">Cystobacter fuscus (strain ATCC 25194 / DSM 2262 / NBRC 100088 / M29)</name>
    <dbReference type="NCBI Taxonomy" id="1242864"/>
    <lineage>
        <taxon>Bacteria</taxon>
        <taxon>Pseudomonadati</taxon>
        <taxon>Myxococcota</taxon>
        <taxon>Myxococcia</taxon>
        <taxon>Myxococcales</taxon>
        <taxon>Cystobacterineae</taxon>
        <taxon>Archangiaceae</taxon>
        <taxon>Cystobacter</taxon>
    </lineage>
</organism>
<dbReference type="RefSeq" id="WP_002629829.1">
    <property type="nucleotide sequence ID" value="NZ_ANAH02000066.1"/>
</dbReference>
<accession>S9NZE9</accession>
<dbReference type="EMBL" id="ANAH02000066">
    <property type="protein sequence ID" value="EPX56236.1"/>
    <property type="molecule type" value="Genomic_DNA"/>
</dbReference>
<feature type="domain" description="N-acetyltransferase" evidence="1">
    <location>
        <begin position="124"/>
        <end position="274"/>
    </location>
</feature>
<dbReference type="InterPro" id="IPR000182">
    <property type="entry name" value="GNAT_dom"/>
</dbReference>
<dbReference type="AlphaFoldDB" id="S9NZE9"/>
<keyword evidence="3" id="KW-1185">Reference proteome</keyword>
<dbReference type="Pfam" id="PF00583">
    <property type="entry name" value="Acetyltransf_1"/>
    <property type="match status" value="1"/>
</dbReference>
<protein>
    <submittedName>
        <fullName evidence="2">Acetyltransferase, GNAT family</fullName>
    </submittedName>
</protein>
<dbReference type="SUPFAM" id="SSF55729">
    <property type="entry name" value="Acyl-CoA N-acyltransferases (Nat)"/>
    <property type="match status" value="1"/>
</dbReference>
<dbReference type="eggNOG" id="COG0456">
    <property type="taxonomic scope" value="Bacteria"/>
</dbReference>
<dbReference type="PROSITE" id="PS51186">
    <property type="entry name" value="GNAT"/>
    <property type="match status" value="1"/>
</dbReference>